<keyword evidence="3" id="KW-1185">Reference proteome</keyword>
<dbReference type="GO" id="GO:0003972">
    <property type="term" value="F:RNA ligase (ATP) activity"/>
    <property type="evidence" value="ECO:0007669"/>
    <property type="project" value="InterPro"/>
</dbReference>
<dbReference type="GO" id="GO:0005524">
    <property type="term" value="F:ATP binding"/>
    <property type="evidence" value="ECO:0007669"/>
    <property type="project" value="InterPro"/>
</dbReference>
<name>J0WX30_AURST</name>
<reference evidence="3" key="1">
    <citation type="journal article" date="2012" name="Science">
        <title>The Paleozoic origin of enzymatic lignin decomposition reconstructed from 31 fungal genomes.</title>
        <authorList>
            <person name="Floudas D."/>
            <person name="Binder M."/>
            <person name="Riley R."/>
            <person name="Barry K."/>
            <person name="Blanchette R.A."/>
            <person name="Henrissat B."/>
            <person name="Martinez A.T."/>
            <person name="Otillar R."/>
            <person name="Spatafora J.W."/>
            <person name="Yadav J.S."/>
            <person name="Aerts A."/>
            <person name="Benoit I."/>
            <person name="Boyd A."/>
            <person name="Carlson A."/>
            <person name="Copeland A."/>
            <person name="Coutinho P.M."/>
            <person name="de Vries R.P."/>
            <person name="Ferreira P."/>
            <person name="Findley K."/>
            <person name="Foster B."/>
            <person name="Gaskell J."/>
            <person name="Glotzer D."/>
            <person name="Gorecki P."/>
            <person name="Heitman J."/>
            <person name="Hesse C."/>
            <person name="Hori C."/>
            <person name="Igarashi K."/>
            <person name="Jurgens J.A."/>
            <person name="Kallen N."/>
            <person name="Kersten P."/>
            <person name="Kohler A."/>
            <person name="Kuees U."/>
            <person name="Kumar T.K.A."/>
            <person name="Kuo A."/>
            <person name="LaButti K."/>
            <person name="Larrondo L.F."/>
            <person name="Lindquist E."/>
            <person name="Ling A."/>
            <person name="Lombard V."/>
            <person name="Lucas S."/>
            <person name="Lundell T."/>
            <person name="Martin R."/>
            <person name="McLaughlin D.J."/>
            <person name="Morgenstern I."/>
            <person name="Morin E."/>
            <person name="Murat C."/>
            <person name="Nagy L.G."/>
            <person name="Nolan M."/>
            <person name="Ohm R.A."/>
            <person name="Patyshakuliyeva A."/>
            <person name="Rokas A."/>
            <person name="Ruiz-Duenas F.J."/>
            <person name="Sabat G."/>
            <person name="Salamov A."/>
            <person name="Samejima M."/>
            <person name="Schmutz J."/>
            <person name="Slot J.C."/>
            <person name="St John F."/>
            <person name="Stenlid J."/>
            <person name="Sun H."/>
            <person name="Sun S."/>
            <person name="Syed K."/>
            <person name="Tsang A."/>
            <person name="Wiebenga A."/>
            <person name="Young D."/>
            <person name="Pisabarro A."/>
            <person name="Eastwood D.C."/>
            <person name="Martin F."/>
            <person name="Cullen D."/>
            <person name="Grigoriev I.V."/>
            <person name="Hibbett D.S."/>
        </authorList>
    </citation>
    <scope>NUCLEOTIDE SEQUENCE [LARGE SCALE GENOMIC DNA]</scope>
    <source>
        <strain evidence="3">TFB10046</strain>
    </source>
</reference>
<dbReference type="InParanoid" id="J0WX30"/>
<dbReference type="GO" id="GO:0006388">
    <property type="term" value="P:tRNA splicing, via endonucleolytic cleavage and ligation"/>
    <property type="evidence" value="ECO:0007669"/>
    <property type="project" value="InterPro"/>
</dbReference>
<dbReference type="Pfam" id="PF08302">
    <property type="entry name" value="tRNA_lig_CPD"/>
    <property type="match status" value="1"/>
</dbReference>
<proteinExistence type="predicted"/>
<dbReference type="OrthoDB" id="276239at2759"/>
<sequence length="166" mass="17979">MAAIVGRRVRAPDAPKALKELRASALAHADKRNALIVVRPHVTVAHEKSLVGPGELELWNCCAALAPSAIFRLRFDMLVYDGRVLTAVVSDILPSEGDDNAGAFVRQLSQTMRNRLHVTVARRGASIVPVEAKALVEKWRKDPGGAQTIALSEPIDVCARLRGFAK</sequence>
<dbReference type="Proteomes" id="UP000006514">
    <property type="component" value="Unassembled WGS sequence"/>
</dbReference>
<evidence type="ECO:0000313" key="2">
    <source>
        <dbReference type="EMBL" id="EJD39051.1"/>
    </source>
</evidence>
<feature type="domain" description="tRNA ligase phosphodiesterase" evidence="1">
    <location>
        <begin position="39"/>
        <end position="145"/>
    </location>
</feature>
<dbReference type="AlphaFoldDB" id="J0WX30"/>
<dbReference type="InterPro" id="IPR015965">
    <property type="entry name" value="tRNA_lig_PDEase"/>
</dbReference>
<organism evidence="2 3">
    <name type="scientific">Auricularia subglabra (strain TFB-10046 / SS5)</name>
    <name type="common">White-rot fungus</name>
    <name type="synonym">Auricularia delicata (strain TFB10046)</name>
    <dbReference type="NCBI Taxonomy" id="717982"/>
    <lineage>
        <taxon>Eukaryota</taxon>
        <taxon>Fungi</taxon>
        <taxon>Dikarya</taxon>
        <taxon>Basidiomycota</taxon>
        <taxon>Agaricomycotina</taxon>
        <taxon>Agaricomycetes</taxon>
        <taxon>Auriculariales</taxon>
        <taxon>Auriculariaceae</taxon>
        <taxon>Auricularia</taxon>
    </lineage>
</organism>
<protein>
    <recommendedName>
        <fullName evidence="1">tRNA ligase phosphodiesterase domain-containing protein</fullName>
    </recommendedName>
</protein>
<accession>J0WX30</accession>
<dbReference type="KEGG" id="adl:AURDEDRAFT_171846"/>
<evidence type="ECO:0000259" key="1">
    <source>
        <dbReference type="Pfam" id="PF08302"/>
    </source>
</evidence>
<gene>
    <name evidence="2" type="ORF">AURDEDRAFT_171846</name>
</gene>
<dbReference type="EMBL" id="JH687817">
    <property type="protein sequence ID" value="EJD39051.1"/>
    <property type="molecule type" value="Genomic_DNA"/>
</dbReference>
<evidence type="ECO:0000313" key="3">
    <source>
        <dbReference type="Proteomes" id="UP000006514"/>
    </source>
</evidence>